<dbReference type="EMBL" id="CAXAMM010042162">
    <property type="protein sequence ID" value="CAK9103361.1"/>
    <property type="molecule type" value="Genomic_DNA"/>
</dbReference>
<name>A0ABP0RVU8_9DINO</name>
<evidence type="ECO:0000256" key="2">
    <source>
        <dbReference type="ARBA" id="ARBA00022679"/>
    </source>
</evidence>
<dbReference type="Gene3D" id="3.40.50.150">
    <property type="entry name" value="Vaccinia Virus protein VP39"/>
    <property type="match status" value="1"/>
</dbReference>
<evidence type="ECO:0000256" key="1">
    <source>
        <dbReference type="ARBA" id="ARBA00022603"/>
    </source>
</evidence>
<comment type="caution">
    <text evidence="4">The sequence shown here is derived from an EMBL/GenBank/DDBJ whole genome shotgun (WGS) entry which is preliminary data.</text>
</comment>
<accession>A0ABP0RVU8</accession>
<reference evidence="4 5" key="1">
    <citation type="submission" date="2024-02" db="EMBL/GenBank/DDBJ databases">
        <authorList>
            <person name="Chen Y."/>
            <person name="Shah S."/>
            <person name="Dougan E. K."/>
            <person name="Thang M."/>
            <person name="Chan C."/>
        </authorList>
    </citation>
    <scope>NUCLEOTIDE SEQUENCE [LARGE SCALE GENOMIC DNA]</scope>
</reference>
<feature type="compositionally biased region" description="Polar residues" evidence="3">
    <location>
        <begin position="324"/>
        <end position="334"/>
    </location>
</feature>
<dbReference type="Pfam" id="PF00145">
    <property type="entry name" value="DNA_methylase"/>
    <property type="match status" value="1"/>
</dbReference>
<dbReference type="InterPro" id="IPR029063">
    <property type="entry name" value="SAM-dependent_MTases_sf"/>
</dbReference>
<evidence type="ECO:0000256" key="3">
    <source>
        <dbReference type="SAM" id="MobiDB-lite"/>
    </source>
</evidence>
<evidence type="ECO:0000313" key="4">
    <source>
        <dbReference type="EMBL" id="CAK9103361.1"/>
    </source>
</evidence>
<keyword evidence="2" id="KW-0808">Transferase</keyword>
<evidence type="ECO:0000313" key="5">
    <source>
        <dbReference type="Proteomes" id="UP001642464"/>
    </source>
</evidence>
<dbReference type="InterPro" id="IPR001525">
    <property type="entry name" value="C5_MeTfrase"/>
</dbReference>
<dbReference type="Proteomes" id="UP001642464">
    <property type="component" value="Unassembled WGS sequence"/>
</dbReference>
<dbReference type="SUPFAM" id="SSF53335">
    <property type="entry name" value="S-adenosyl-L-methionine-dependent methyltransferases"/>
    <property type="match status" value="1"/>
</dbReference>
<protein>
    <submittedName>
        <fullName evidence="4">Uncharacterized protein</fullName>
    </submittedName>
</protein>
<keyword evidence="1" id="KW-0489">Methyltransferase</keyword>
<organism evidence="4 5">
    <name type="scientific">Durusdinium trenchii</name>
    <dbReference type="NCBI Taxonomy" id="1381693"/>
    <lineage>
        <taxon>Eukaryota</taxon>
        <taxon>Sar</taxon>
        <taxon>Alveolata</taxon>
        <taxon>Dinophyceae</taxon>
        <taxon>Suessiales</taxon>
        <taxon>Symbiodiniaceae</taxon>
        <taxon>Durusdinium</taxon>
    </lineage>
</organism>
<sequence length="415" mass="45685">MLEASGRVVDPAAIKNGSLLLSLAEEHIKGYWTLFPDQEFGPQLTSTDCKMEELSLSWGSCCSGSEGAFYVFEALNSVFESHDVRLSLRHKFSCESHQDKQKWIQAVVKCGFLVDLSSKCLEMSTSKGGSAQTYHGFISYVQAMPPLFVFYENVDAIEDAIGPQAVSNMDILLNQMSELGYASQKMMTDAKEFRLPARRRRSYVLFVRQTNPYLDFSKQGLHDALATFRLMVASCLRSAPCVSEVLLDNADDDEVFWCASIPPHPQILADLEVLLGPLVAALRIWGLGCPLCCCGFLGQEALLLQGFPVRPFLAAHEKLRKNEAASTQSNQPLAGSTKKRKREEKEKTIQLDISESLMQDLAGNAMALPVVLGIVQSALCCFKWKPLVEPATEEQLDLAMGALGILASLQGKSGK</sequence>
<keyword evidence="5" id="KW-1185">Reference proteome</keyword>
<proteinExistence type="predicted"/>
<feature type="region of interest" description="Disordered" evidence="3">
    <location>
        <begin position="323"/>
        <end position="345"/>
    </location>
</feature>
<gene>
    <name evidence="4" type="ORF">SCF082_LOCUS48281</name>
</gene>